<feature type="compositionally biased region" description="Low complexity" evidence="4">
    <location>
        <begin position="58"/>
        <end position="76"/>
    </location>
</feature>
<comment type="caution">
    <text evidence="6">The sequence shown here is derived from an EMBL/GenBank/DDBJ whole genome shotgun (WGS) entry which is preliminary data.</text>
</comment>
<dbReference type="CDD" id="cd19071">
    <property type="entry name" value="AKR_AKR1-5-like"/>
    <property type="match status" value="1"/>
</dbReference>
<dbReference type="InterPro" id="IPR018170">
    <property type="entry name" value="Aldo/ket_reductase_CS"/>
</dbReference>
<reference evidence="6 7" key="1">
    <citation type="journal article" date="2024" name="Nat. Commun.">
        <title>Phylogenomics reveals the evolutionary origins of lichenization in chlorophyte algae.</title>
        <authorList>
            <person name="Puginier C."/>
            <person name="Libourel C."/>
            <person name="Otte J."/>
            <person name="Skaloud P."/>
            <person name="Haon M."/>
            <person name="Grisel S."/>
            <person name="Petersen M."/>
            <person name="Berrin J.G."/>
            <person name="Delaux P.M."/>
            <person name="Dal Grande F."/>
            <person name="Keller J."/>
        </authorList>
    </citation>
    <scope>NUCLEOTIDE SEQUENCE [LARGE SCALE GENOMIC DNA]</scope>
    <source>
        <strain evidence="6 7">SAG 245.80</strain>
    </source>
</reference>
<proteinExistence type="inferred from homology"/>
<protein>
    <recommendedName>
        <fullName evidence="5">NADP-dependent oxidoreductase domain-containing protein</fullName>
    </recommendedName>
</protein>
<evidence type="ECO:0000256" key="4">
    <source>
        <dbReference type="SAM" id="MobiDB-lite"/>
    </source>
</evidence>
<feature type="compositionally biased region" description="Low complexity" evidence="4">
    <location>
        <begin position="39"/>
        <end position="50"/>
    </location>
</feature>
<dbReference type="GO" id="GO:0016616">
    <property type="term" value="F:oxidoreductase activity, acting on the CH-OH group of donors, NAD or NADP as acceptor"/>
    <property type="evidence" value="ECO:0007669"/>
    <property type="project" value="UniProtKB-ARBA"/>
</dbReference>
<dbReference type="EMBL" id="JALJOU010000070">
    <property type="protein sequence ID" value="KAK9825868.1"/>
    <property type="molecule type" value="Genomic_DNA"/>
</dbReference>
<accession>A0AAW1QX76</accession>
<evidence type="ECO:0000259" key="5">
    <source>
        <dbReference type="Pfam" id="PF00248"/>
    </source>
</evidence>
<feature type="domain" description="NADP-dependent oxidoreductase" evidence="5">
    <location>
        <begin position="108"/>
        <end position="351"/>
    </location>
</feature>
<dbReference type="Pfam" id="PF00248">
    <property type="entry name" value="Aldo_ket_red"/>
    <property type="match status" value="1"/>
</dbReference>
<dbReference type="InterPro" id="IPR023210">
    <property type="entry name" value="NADP_OxRdtase_dom"/>
</dbReference>
<dbReference type="InterPro" id="IPR036812">
    <property type="entry name" value="NAD(P)_OxRdtase_dom_sf"/>
</dbReference>
<dbReference type="Proteomes" id="UP001445335">
    <property type="component" value="Unassembled WGS sequence"/>
</dbReference>
<sequence>MAQDGCQRPAWTGQAFPYLLHGASKPAQSGAEGARQLPAAEQAASVAASSDGNTGTWNGPAPRGAPAGPREAANGGLAASAQQPTSVLLNSGARMPLLGYGTYNVKGADAVRAALDAGYRHIDCAAFYKNQALVGEGLRGFTGGGRRGELFVTSKIWNDEHRPDALRKSAERSIGELGCEYLDLCLVHWPGAQKPGTFEADPGVTLQETWRAMEALVDDGLAKSIGVSNFSEAQIGDLLAYARIPPAVNQVELHPRLAQRRLVGFCVRKGLRCVAYSPLGQGNNGLLTLPEVLKVAEETGRSPAQVLLRWNVQRGVPVIPRSNTPANIEGNAKGLFDWALTEAQKALLDGLDQHKRFIQPSWHDFGDSKQG</sequence>
<dbReference type="PROSITE" id="PS00062">
    <property type="entry name" value="ALDOKETO_REDUCTASE_2"/>
    <property type="match status" value="1"/>
</dbReference>
<dbReference type="FunFam" id="3.20.20.100:FF:000002">
    <property type="entry name" value="2,5-diketo-D-gluconic acid reductase A"/>
    <property type="match status" value="1"/>
</dbReference>
<dbReference type="InterPro" id="IPR020471">
    <property type="entry name" value="AKR"/>
</dbReference>
<evidence type="ECO:0000256" key="3">
    <source>
        <dbReference type="ARBA" id="ARBA00023002"/>
    </source>
</evidence>
<evidence type="ECO:0000256" key="1">
    <source>
        <dbReference type="ARBA" id="ARBA00007905"/>
    </source>
</evidence>
<evidence type="ECO:0000256" key="2">
    <source>
        <dbReference type="ARBA" id="ARBA00022857"/>
    </source>
</evidence>
<dbReference type="PRINTS" id="PR00069">
    <property type="entry name" value="ALDKETRDTASE"/>
</dbReference>
<gene>
    <name evidence="6" type="ORF">WJX81_006636</name>
</gene>
<evidence type="ECO:0000313" key="7">
    <source>
        <dbReference type="Proteomes" id="UP001445335"/>
    </source>
</evidence>
<dbReference type="PANTHER" id="PTHR43827">
    <property type="entry name" value="2,5-DIKETO-D-GLUCONIC ACID REDUCTASE"/>
    <property type="match status" value="1"/>
</dbReference>
<dbReference type="AlphaFoldDB" id="A0AAW1QX76"/>
<organism evidence="6 7">
    <name type="scientific">Elliptochloris bilobata</name>
    <dbReference type="NCBI Taxonomy" id="381761"/>
    <lineage>
        <taxon>Eukaryota</taxon>
        <taxon>Viridiplantae</taxon>
        <taxon>Chlorophyta</taxon>
        <taxon>core chlorophytes</taxon>
        <taxon>Trebouxiophyceae</taxon>
        <taxon>Trebouxiophyceae incertae sedis</taxon>
        <taxon>Elliptochloris clade</taxon>
        <taxon>Elliptochloris</taxon>
    </lineage>
</organism>
<comment type="similarity">
    <text evidence="1">Belongs to the aldo/keto reductase family.</text>
</comment>
<keyword evidence="3" id="KW-0560">Oxidoreductase</keyword>
<keyword evidence="2" id="KW-0521">NADP</keyword>
<name>A0AAW1QX76_9CHLO</name>
<dbReference type="PANTHER" id="PTHR43827:SF3">
    <property type="entry name" value="NADP-DEPENDENT OXIDOREDUCTASE DOMAIN-CONTAINING PROTEIN"/>
    <property type="match status" value="1"/>
</dbReference>
<dbReference type="SUPFAM" id="SSF51430">
    <property type="entry name" value="NAD(P)-linked oxidoreductase"/>
    <property type="match status" value="1"/>
</dbReference>
<evidence type="ECO:0000313" key="6">
    <source>
        <dbReference type="EMBL" id="KAK9825868.1"/>
    </source>
</evidence>
<keyword evidence="7" id="KW-1185">Reference proteome</keyword>
<dbReference type="PROSITE" id="PS00798">
    <property type="entry name" value="ALDOKETO_REDUCTASE_1"/>
    <property type="match status" value="1"/>
</dbReference>
<feature type="region of interest" description="Disordered" evidence="4">
    <location>
        <begin position="25"/>
        <end position="79"/>
    </location>
</feature>
<dbReference type="Gene3D" id="3.20.20.100">
    <property type="entry name" value="NADP-dependent oxidoreductase domain"/>
    <property type="match status" value="1"/>
</dbReference>